<accession>R4KF83</accession>
<protein>
    <submittedName>
        <fullName evidence="1">Nickel uptake transporter family protein</fullName>
    </submittedName>
</protein>
<gene>
    <name evidence="1" type="ORF">Desgi_1806</name>
</gene>
<reference evidence="1 2" key="1">
    <citation type="submission" date="2012-01" db="EMBL/GenBank/DDBJ databases">
        <title>Complete sequence of Desulfotomaculum gibsoniae DSM 7213.</title>
        <authorList>
            <consortium name="US DOE Joint Genome Institute"/>
            <person name="Lucas S."/>
            <person name="Han J."/>
            <person name="Lapidus A."/>
            <person name="Cheng J.-F."/>
            <person name="Goodwin L."/>
            <person name="Pitluck S."/>
            <person name="Peters L."/>
            <person name="Ovchinnikova G."/>
            <person name="Teshima H."/>
            <person name="Detter J.C."/>
            <person name="Han C."/>
            <person name="Tapia R."/>
            <person name="Land M."/>
            <person name="Hauser L."/>
            <person name="Kyrpides N."/>
            <person name="Ivanova N."/>
            <person name="Pagani I."/>
            <person name="Parshina S."/>
            <person name="Plugge C."/>
            <person name="Muyzer G."/>
            <person name="Kuever J."/>
            <person name="Ivanova A."/>
            <person name="Nazina T."/>
            <person name="Klenk H.-P."/>
            <person name="Brambilla E."/>
            <person name="Spring S."/>
            <person name="Stams A.F."/>
            <person name="Woyke T."/>
        </authorList>
    </citation>
    <scope>NUCLEOTIDE SEQUENCE [LARGE SCALE GENOMIC DNA]</scope>
    <source>
        <strain evidence="1 2">DSM 7213</strain>
    </source>
</reference>
<dbReference type="RefSeq" id="WP_006522434.1">
    <property type="nucleotide sequence ID" value="NC_021184.1"/>
</dbReference>
<dbReference type="OrthoDB" id="1805637at2"/>
<dbReference type="HOGENOM" id="CLU_1400521_0_0_9"/>
<dbReference type="Pfam" id="PF10670">
    <property type="entry name" value="DUF4198"/>
    <property type="match status" value="1"/>
</dbReference>
<dbReference type="EMBL" id="CP003273">
    <property type="protein sequence ID" value="AGL01254.1"/>
    <property type="molecule type" value="Genomic_DNA"/>
</dbReference>
<dbReference type="KEGG" id="dgi:Desgi_1806"/>
<dbReference type="InterPro" id="IPR019613">
    <property type="entry name" value="DUF4198"/>
</dbReference>
<proteinExistence type="predicted"/>
<name>R4KF83_9FIRM</name>
<evidence type="ECO:0000313" key="1">
    <source>
        <dbReference type="EMBL" id="AGL01254.1"/>
    </source>
</evidence>
<sequence>MTEQAKVRHAIWLEPTHLHFHHGDNIEVKVLWGLAMHSEGGVNPDLLKGYVIDPNGVELPAQITPAPDGLHYVLAFSCGHEGMYTVQVESDAASGQWARVLVPVGHHVHGHGKALNRGMEIVPGTYGEFHPGDAVVLTVLNNGIPMAGARVRATYHLYEGTGFAHSLTADDQGRVQFVFDARGHWLFQVDSVMDNRQITATLVIPGVRG</sequence>
<dbReference type="STRING" id="767817.Desgi_1806"/>
<dbReference type="eggNOG" id="COG5266">
    <property type="taxonomic scope" value="Bacteria"/>
</dbReference>
<organism evidence="1 2">
    <name type="scientific">Desulfoscipio gibsoniae DSM 7213</name>
    <dbReference type="NCBI Taxonomy" id="767817"/>
    <lineage>
        <taxon>Bacteria</taxon>
        <taxon>Bacillati</taxon>
        <taxon>Bacillota</taxon>
        <taxon>Clostridia</taxon>
        <taxon>Eubacteriales</taxon>
        <taxon>Desulfallaceae</taxon>
        <taxon>Desulfoscipio</taxon>
    </lineage>
</organism>
<dbReference type="AlphaFoldDB" id="R4KF83"/>
<dbReference type="Proteomes" id="UP000013520">
    <property type="component" value="Chromosome"/>
</dbReference>
<keyword evidence="2" id="KW-1185">Reference proteome</keyword>
<evidence type="ECO:0000313" key="2">
    <source>
        <dbReference type="Proteomes" id="UP000013520"/>
    </source>
</evidence>